<protein>
    <submittedName>
        <fullName evidence="2">Uncharacterized protein</fullName>
    </submittedName>
</protein>
<feature type="transmembrane region" description="Helical" evidence="1">
    <location>
        <begin position="12"/>
        <end position="28"/>
    </location>
</feature>
<keyword evidence="1" id="KW-0812">Transmembrane</keyword>
<comment type="caution">
    <text evidence="2">The sequence shown here is derived from an EMBL/GenBank/DDBJ whole genome shotgun (WGS) entry which is preliminary data.</text>
</comment>
<dbReference type="RefSeq" id="WP_035506772.1">
    <property type="nucleotide sequence ID" value="NZ_CCDH010000001.1"/>
</dbReference>
<proteinExistence type="predicted"/>
<feature type="transmembrane region" description="Helical" evidence="1">
    <location>
        <begin position="63"/>
        <end position="81"/>
    </location>
</feature>
<name>A0A024P3C5_9BACI</name>
<evidence type="ECO:0000313" key="2">
    <source>
        <dbReference type="EMBL" id="CDQ23154.1"/>
    </source>
</evidence>
<organism evidence="2 3">
    <name type="scientific">Halobacillus karajensis</name>
    <dbReference type="NCBI Taxonomy" id="195088"/>
    <lineage>
        <taxon>Bacteria</taxon>
        <taxon>Bacillati</taxon>
        <taxon>Bacillota</taxon>
        <taxon>Bacilli</taxon>
        <taxon>Bacillales</taxon>
        <taxon>Bacillaceae</taxon>
        <taxon>Halobacillus</taxon>
    </lineage>
</organism>
<evidence type="ECO:0000313" key="3">
    <source>
        <dbReference type="Proteomes" id="UP000028868"/>
    </source>
</evidence>
<feature type="transmembrane region" description="Helical" evidence="1">
    <location>
        <begin position="34"/>
        <end position="51"/>
    </location>
</feature>
<sequence>MRPPYESYHRAQLAALLVAVALAVIGLFKLEHQWIILLMFYVLAGSFALEAMLEMKRQQKVNAIIQLMRAVIILFFTTILYF</sequence>
<accession>A0A024P3C5</accession>
<keyword evidence="1" id="KW-0472">Membrane</keyword>
<keyword evidence="1" id="KW-1133">Transmembrane helix</keyword>
<evidence type="ECO:0000256" key="1">
    <source>
        <dbReference type="SAM" id="Phobius"/>
    </source>
</evidence>
<reference evidence="3" key="1">
    <citation type="submission" date="2014-03" db="EMBL/GenBank/DDBJ databases">
        <authorList>
            <person name="Urmite Genomes U."/>
        </authorList>
    </citation>
    <scope>NUCLEOTIDE SEQUENCE [LARGE SCALE GENOMIC DNA]</scope>
    <source>
        <strain evidence="3">HD-03</strain>
    </source>
</reference>
<dbReference type="OrthoDB" id="2972749at2"/>
<gene>
    <name evidence="2" type="ORF">BN983_01373</name>
</gene>
<keyword evidence="3" id="KW-1185">Reference proteome</keyword>
<dbReference type="EMBL" id="CCDI010000001">
    <property type="protein sequence ID" value="CDQ23154.1"/>
    <property type="molecule type" value="Genomic_DNA"/>
</dbReference>
<dbReference type="AlphaFoldDB" id="A0A024P3C5"/>
<reference evidence="2 3" key="2">
    <citation type="submission" date="2014-05" db="EMBL/GenBank/DDBJ databases">
        <title>Draft genome sequence of Halobacillus karajensis HK-03.</title>
        <authorList>
            <person name="Khelaifia S."/>
            <person name="Croce O."/>
            <person name="Lagier J.C."/>
            <person name="Raoult D."/>
        </authorList>
    </citation>
    <scope>NUCLEOTIDE SEQUENCE [LARGE SCALE GENOMIC DNA]</scope>
    <source>
        <strain evidence="2 3">HD-03</strain>
    </source>
</reference>
<dbReference type="Proteomes" id="UP000028868">
    <property type="component" value="Unassembled WGS sequence"/>
</dbReference>